<dbReference type="Pfam" id="PF08543">
    <property type="entry name" value="Phos_pyr_kin"/>
    <property type="match status" value="1"/>
</dbReference>
<dbReference type="PANTHER" id="PTHR20858:SF17">
    <property type="entry name" value="HYDROXYMETHYLPYRIMIDINE_PHOSPHOMETHYLPYRIMIDINE KINASE THI20-RELATED"/>
    <property type="match status" value="1"/>
</dbReference>
<evidence type="ECO:0000256" key="3">
    <source>
        <dbReference type="ARBA" id="ARBA00022679"/>
    </source>
</evidence>
<keyword evidence="4" id="KW-0547">Nucleotide-binding</keyword>
<dbReference type="GO" id="GO:0008902">
    <property type="term" value="F:hydroxymethylpyrimidine kinase activity"/>
    <property type="evidence" value="ECO:0007669"/>
    <property type="project" value="UniProtKB-EC"/>
</dbReference>
<dbReference type="EMBL" id="FNIW01000028">
    <property type="protein sequence ID" value="SDO57877.1"/>
    <property type="molecule type" value="Genomic_DNA"/>
</dbReference>
<dbReference type="InterPro" id="IPR029056">
    <property type="entry name" value="Ribokinase-like"/>
</dbReference>
<dbReference type="InterPro" id="IPR013749">
    <property type="entry name" value="PM/HMP-P_kinase-1"/>
</dbReference>
<dbReference type="Proteomes" id="UP000199134">
    <property type="component" value="Unassembled WGS sequence"/>
</dbReference>
<dbReference type="GO" id="GO:0008972">
    <property type="term" value="F:phosphomethylpyrimidine kinase activity"/>
    <property type="evidence" value="ECO:0007669"/>
    <property type="project" value="InterPro"/>
</dbReference>
<proteinExistence type="predicted"/>
<evidence type="ECO:0000256" key="5">
    <source>
        <dbReference type="ARBA" id="ARBA00022777"/>
    </source>
</evidence>
<keyword evidence="3" id="KW-0808">Transferase</keyword>
<accession>A0A1H0KPI6</accession>
<organism evidence="8 9">
    <name type="scientific">Prevotella communis</name>
    <dbReference type="NCBI Taxonomy" id="2913614"/>
    <lineage>
        <taxon>Bacteria</taxon>
        <taxon>Pseudomonadati</taxon>
        <taxon>Bacteroidota</taxon>
        <taxon>Bacteroidia</taxon>
        <taxon>Bacteroidales</taxon>
        <taxon>Prevotellaceae</taxon>
        <taxon>Prevotella</taxon>
    </lineage>
</organism>
<evidence type="ECO:0000256" key="4">
    <source>
        <dbReference type="ARBA" id="ARBA00022741"/>
    </source>
</evidence>
<dbReference type="InterPro" id="IPR004399">
    <property type="entry name" value="HMP/HMP-P_kinase_dom"/>
</dbReference>
<gene>
    <name evidence="8" type="ORF">SAMN04487900_12811</name>
</gene>
<dbReference type="CDD" id="cd01169">
    <property type="entry name" value="HMPP_kinase"/>
    <property type="match status" value="1"/>
</dbReference>
<dbReference type="RefSeq" id="WP_091855024.1">
    <property type="nucleotide sequence ID" value="NZ_FNIW01000028.1"/>
</dbReference>
<sequence length="250" mass="26308">MEIVLTIAGSDPSGGAGIQQDLKVITAHGCYGATVITALTSQNTLGVQSSMSVPPDVVASQLHAVLSDLHLSAIKIGMIPDKAVAQVIVEALKEVQVPIIYDPVMISTSGYQLMSSDAINYIAEQLFPLCTLVTPNLPEAERLKEQIEHPCTAFLVKGGHAQSTQMTDRLIMPDGTVSEFTTEKIASRNLHGTGCTLSSAIASNMALGNSLPKAISQAKDFITAAIRRSADISIGHGNGPLHPFLTPLTP</sequence>
<dbReference type="Gene3D" id="3.40.1190.20">
    <property type="match status" value="1"/>
</dbReference>
<dbReference type="GO" id="GO:0009228">
    <property type="term" value="P:thiamine biosynthetic process"/>
    <property type="evidence" value="ECO:0007669"/>
    <property type="project" value="InterPro"/>
</dbReference>
<name>A0A1H0KPI6_9BACT</name>
<dbReference type="GO" id="GO:0005829">
    <property type="term" value="C:cytosol"/>
    <property type="evidence" value="ECO:0007669"/>
    <property type="project" value="TreeGrafter"/>
</dbReference>
<evidence type="ECO:0000256" key="1">
    <source>
        <dbReference type="ARBA" id="ARBA00004948"/>
    </source>
</evidence>
<dbReference type="OrthoDB" id="9810880at2"/>
<evidence type="ECO:0000313" key="9">
    <source>
        <dbReference type="Proteomes" id="UP000199134"/>
    </source>
</evidence>
<evidence type="ECO:0000259" key="7">
    <source>
        <dbReference type="Pfam" id="PF08543"/>
    </source>
</evidence>
<evidence type="ECO:0000256" key="2">
    <source>
        <dbReference type="ARBA" id="ARBA00012135"/>
    </source>
</evidence>
<reference evidence="9" key="1">
    <citation type="submission" date="2016-10" db="EMBL/GenBank/DDBJ databases">
        <authorList>
            <person name="de Groot N.N."/>
        </authorList>
    </citation>
    <scope>NUCLEOTIDE SEQUENCE [LARGE SCALE GENOMIC DNA]</scope>
    <source>
        <strain evidence="9">BP1-145</strain>
    </source>
</reference>
<evidence type="ECO:0000313" key="8">
    <source>
        <dbReference type="EMBL" id="SDO57877.1"/>
    </source>
</evidence>
<keyword evidence="6" id="KW-0067">ATP-binding</keyword>
<protein>
    <recommendedName>
        <fullName evidence="2">hydroxymethylpyrimidine kinase</fullName>
        <ecNumber evidence="2">2.7.1.49</ecNumber>
    </recommendedName>
</protein>
<dbReference type="EC" id="2.7.1.49" evidence="2"/>
<feature type="domain" description="Pyridoxamine kinase/Phosphomethylpyrimidine kinase" evidence="7">
    <location>
        <begin position="11"/>
        <end position="242"/>
    </location>
</feature>
<dbReference type="AlphaFoldDB" id="A0A1H0KPI6"/>
<evidence type="ECO:0000256" key="6">
    <source>
        <dbReference type="ARBA" id="ARBA00022840"/>
    </source>
</evidence>
<dbReference type="PANTHER" id="PTHR20858">
    <property type="entry name" value="PHOSPHOMETHYLPYRIMIDINE KINASE"/>
    <property type="match status" value="1"/>
</dbReference>
<keyword evidence="5 8" id="KW-0418">Kinase</keyword>
<comment type="pathway">
    <text evidence="1">Cofactor biosynthesis; thiamine diphosphate biosynthesis.</text>
</comment>
<dbReference type="FunFam" id="3.40.1190.20:FF:000003">
    <property type="entry name" value="Phosphomethylpyrimidine kinase ThiD"/>
    <property type="match status" value="1"/>
</dbReference>
<comment type="caution">
    <text evidence="8">The sequence shown here is derived from an EMBL/GenBank/DDBJ whole genome shotgun (WGS) entry which is preliminary data.</text>
</comment>
<dbReference type="GO" id="GO:0005524">
    <property type="term" value="F:ATP binding"/>
    <property type="evidence" value="ECO:0007669"/>
    <property type="project" value="UniProtKB-KW"/>
</dbReference>
<dbReference type="SUPFAM" id="SSF53613">
    <property type="entry name" value="Ribokinase-like"/>
    <property type="match status" value="1"/>
</dbReference>
<dbReference type="NCBIfam" id="TIGR00097">
    <property type="entry name" value="HMP-P_kinase"/>
    <property type="match status" value="1"/>
</dbReference>